<evidence type="ECO:0000313" key="1">
    <source>
        <dbReference type="EMBL" id="CAN0491112.1"/>
    </source>
</evidence>
<gene>
    <name evidence="1" type="ORF">MRATA1EN22A_LOCUS21642</name>
</gene>
<evidence type="ECO:0000313" key="2">
    <source>
        <dbReference type="Proteomes" id="UP001162501"/>
    </source>
</evidence>
<proteinExistence type="predicted"/>
<name>A0AC59ZQZ9_RANTA</name>
<accession>A0AC59ZQZ9</accession>
<organism evidence="1 2">
    <name type="scientific">Rangifer tarandus platyrhynchus</name>
    <name type="common">Svalbard reindeer</name>
    <dbReference type="NCBI Taxonomy" id="3082113"/>
    <lineage>
        <taxon>Eukaryota</taxon>
        <taxon>Metazoa</taxon>
        <taxon>Chordata</taxon>
        <taxon>Craniata</taxon>
        <taxon>Vertebrata</taxon>
        <taxon>Euteleostomi</taxon>
        <taxon>Mammalia</taxon>
        <taxon>Eutheria</taxon>
        <taxon>Laurasiatheria</taxon>
        <taxon>Artiodactyla</taxon>
        <taxon>Ruminantia</taxon>
        <taxon>Pecora</taxon>
        <taxon>Cervidae</taxon>
        <taxon>Odocoileinae</taxon>
        <taxon>Rangifer</taxon>
    </lineage>
</organism>
<protein>
    <submittedName>
        <fullName evidence="1">Uncharacterized protein</fullName>
    </submittedName>
</protein>
<reference evidence="1" key="1">
    <citation type="submission" date="2023-05" db="EMBL/GenBank/DDBJ databases">
        <authorList>
            <consortium name="ELIXIR-Norway"/>
        </authorList>
    </citation>
    <scope>NUCLEOTIDE SEQUENCE</scope>
</reference>
<dbReference type="EMBL" id="OX596117">
    <property type="protein sequence ID" value="CAN0491112.1"/>
    <property type="molecule type" value="Genomic_DNA"/>
</dbReference>
<sequence>MGKPASTRSPTSRAGRPTMVALHCSISVEACPTSPSLGASPPRGRGGARWSSTVFPSCARTGMQVVPRSPLSAPRYRWVVFTSLSQSSPPWGRPVSPIGPSLLPVGFR</sequence>
<dbReference type="Proteomes" id="UP001162501">
    <property type="component" value="Chromosome 33"/>
</dbReference>
<reference evidence="1" key="2">
    <citation type="submission" date="2025-03" db="EMBL/GenBank/DDBJ databases">
        <authorList>
            <consortium name="ELIXIR-Norway"/>
            <consortium name="Elixir Norway"/>
        </authorList>
    </citation>
    <scope>NUCLEOTIDE SEQUENCE</scope>
</reference>